<sequence>MWRGKWWKRVREGWRSLSNCVVTVGFCWEAEWGGDAWESEVDNIFRKSIIYSPISIIKSSRSIIKFEDEKKTYKKLLVTGRWRWI</sequence>
<dbReference type="AlphaFoldDB" id="A0A5D4TX52"/>
<dbReference type="RefSeq" id="WP_148971161.1">
    <property type="nucleotide sequence ID" value="NZ_JBNIKW010000013.1"/>
</dbReference>
<accession>A0A5D4TX52</accession>
<dbReference type="Proteomes" id="UP000324269">
    <property type="component" value="Unassembled WGS sequence"/>
</dbReference>
<gene>
    <name evidence="1" type="ORF">FZC85_21570</name>
</gene>
<evidence type="ECO:0000313" key="2">
    <source>
        <dbReference type="Proteomes" id="UP000324269"/>
    </source>
</evidence>
<name>A0A5D4TX52_9BACI</name>
<organism evidence="1 2">
    <name type="scientific">Rossellomorea aquimaris</name>
    <dbReference type="NCBI Taxonomy" id="189382"/>
    <lineage>
        <taxon>Bacteria</taxon>
        <taxon>Bacillati</taxon>
        <taxon>Bacillota</taxon>
        <taxon>Bacilli</taxon>
        <taxon>Bacillales</taxon>
        <taxon>Bacillaceae</taxon>
        <taxon>Rossellomorea</taxon>
    </lineage>
</organism>
<dbReference type="EMBL" id="VTEZ01000011">
    <property type="protein sequence ID" value="TYS79462.1"/>
    <property type="molecule type" value="Genomic_DNA"/>
</dbReference>
<protein>
    <submittedName>
        <fullName evidence="1">Uncharacterized protein</fullName>
    </submittedName>
</protein>
<comment type="caution">
    <text evidence="1">The sequence shown here is derived from an EMBL/GenBank/DDBJ whole genome shotgun (WGS) entry which is preliminary data.</text>
</comment>
<evidence type="ECO:0000313" key="1">
    <source>
        <dbReference type="EMBL" id="TYS79462.1"/>
    </source>
</evidence>
<proteinExistence type="predicted"/>
<reference evidence="1 2" key="1">
    <citation type="submission" date="2019-08" db="EMBL/GenBank/DDBJ databases">
        <title>Bacillus genomes from the desert of Cuatro Cienegas, Coahuila.</title>
        <authorList>
            <person name="Olmedo-Alvarez G."/>
        </authorList>
    </citation>
    <scope>NUCLEOTIDE SEQUENCE [LARGE SCALE GENOMIC DNA]</scope>
    <source>
        <strain evidence="1 2">CH87b_3T</strain>
    </source>
</reference>